<sequence>MKHFLFLFLAFLSFVTSAFAAESARPAGSAKLIPAPTSYVETDGNFVTTGRLRLVTNVKHKEGRWLRLQVAEAFPALTFDKKADRIVRMNLTRPQKDGRLAANDKRLQGYELHVSPTEIHLEAPTVVGLFYGLQTLRQLEEQGRIACCTIKDEPRFVYRGLMLDCSRHFWPKEFIMKQLDAMACLKMDRLHLHLTDEAGWRMQIKKYPKLTEEAAWRTESNWDKWRKEGRPYARKGDDGAYGGYYTQQDLKEIVAYAAARHIIVIPEIEMPGHSAEVLHAYPELLCQGVVDKSSDLCVGNEQTFTFLENVLKEVMKVFPSKYIHIGGDEASRKAWGNCPRCQLRMTQEGLASVAELQSYLTARIERFLNDHGRILIGWDEILEGKLAPNAVVMSWRGEKGGIEASKAGHDVIMTPGRYCYLDHYQDCPPSQPKAFGSYMPLEQCHSFDPACQLPDSIAGRVLGVQGNLWTEQVETMSHCEYMLYPRLFAIAENGWSNRKADFADFHRRALRMQDVLAGRGYHPFDLRKEIGNRPEKKEPLCHLALGKKVTYNAPYADNYRSSGDGALVDGIRGGWDFHDGAWQGFIGHGRLDVTIDLGEVKALKQVKASFFQSASAVIYTPGEVVIQVSEDGENFKTLDDSRHDVDTSADFCVKDCEWNGETKARFVRYQAKAGPEGGWIFTDEICVQ</sequence>
<keyword evidence="4" id="KW-0378">Hydrolase</keyword>
<evidence type="ECO:0000313" key="11">
    <source>
        <dbReference type="Proteomes" id="UP000664265"/>
    </source>
</evidence>
<comment type="caution">
    <text evidence="10">The sequence shown here is derived from an EMBL/GenBank/DDBJ whole genome shotgun (WGS) entry which is preliminary data.</text>
</comment>
<keyword evidence="5" id="KW-0326">Glycosidase</keyword>
<evidence type="ECO:0000259" key="7">
    <source>
        <dbReference type="Pfam" id="PF00728"/>
    </source>
</evidence>
<dbReference type="Gene3D" id="2.60.120.260">
    <property type="entry name" value="Galactose-binding domain-like"/>
    <property type="match status" value="1"/>
</dbReference>
<dbReference type="PANTHER" id="PTHR22600">
    <property type="entry name" value="BETA-HEXOSAMINIDASE"/>
    <property type="match status" value="1"/>
</dbReference>
<dbReference type="InterPro" id="IPR015882">
    <property type="entry name" value="HEX_bac_N"/>
</dbReference>
<dbReference type="InterPro" id="IPR029018">
    <property type="entry name" value="Hex-like_dom2"/>
</dbReference>
<comment type="similarity">
    <text evidence="2">Belongs to the glycosyl hydrolase 20 family.</text>
</comment>
<accession>A0ABS3M612</accession>
<dbReference type="PANTHER" id="PTHR22600:SF57">
    <property type="entry name" value="BETA-N-ACETYLHEXOSAMINIDASE"/>
    <property type="match status" value="1"/>
</dbReference>
<dbReference type="Pfam" id="PF00728">
    <property type="entry name" value="Glyco_hydro_20"/>
    <property type="match status" value="1"/>
</dbReference>
<evidence type="ECO:0000256" key="3">
    <source>
        <dbReference type="ARBA" id="ARBA00012663"/>
    </source>
</evidence>
<evidence type="ECO:0000259" key="8">
    <source>
        <dbReference type="Pfam" id="PF00754"/>
    </source>
</evidence>
<gene>
    <name evidence="10" type="ORF">JHU38_07245</name>
</gene>
<comment type="catalytic activity">
    <reaction evidence="1">
        <text>Hydrolysis of terminal non-reducing N-acetyl-D-hexosamine residues in N-acetyl-beta-D-hexosaminides.</text>
        <dbReference type="EC" id="3.2.1.52"/>
    </reaction>
</comment>
<dbReference type="InterPro" id="IPR008979">
    <property type="entry name" value="Galactose-bd-like_sf"/>
</dbReference>
<dbReference type="Pfam" id="PF00754">
    <property type="entry name" value="F5_F8_type_C"/>
    <property type="match status" value="1"/>
</dbReference>
<dbReference type="SUPFAM" id="SSF55545">
    <property type="entry name" value="beta-N-acetylhexosaminidase-like domain"/>
    <property type="match status" value="1"/>
</dbReference>
<dbReference type="EC" id="3.2.1.52" evidence="3"/>
<dbReference type="PRINTS" id="PR00738">
    <property type="entry name" value="GLHYDRLASE20"/>
</dbReference>
<dbReference type="InterPro" id="IPR017853">
    <property type="entry name" value="GH"/>
</dbReference>
<proteinExistence type="inferred from homology"/>
<feature type="domain" description="Glycoside hydrolase family 20 catalytic" evidence="7">
    <location>
        <begin position="156"/>
        <end position="497"/>
    </location>
</feature>
<dbReference type="RefSeq" id="WP_107582117.1">
    <property type="nucleotide sequence ID" value="NZ_JAERMS010000019.1"/>
</dbReference>
<evidence type="ECO:0000256" key="5">
    <source>
        <dbReference type="ARBA" id="ARBA00023295"/>
    </source>
</evidence>
<dbReference type="CDD" id="cd06563">
    <property type="entry name" value="GH20_chitobiase-like"/>
    <property type="match status" value="1"/>
</dbReference>
<dbReference type="InterPro" id="IPR025705">
    <property type="entry name" value="Beta_hexosaminidase_sua/sub"/>
</dbReference>
<dbReference type="Proteomes" id="UP000664265">
    <property type="component" value="Unassembled WGS sequence"/>
</dbReference>
<evidence type="ECO:0000256" key="2">
    <source>
        <dbReference type="ARBA" id="ARBA00006285"/>
    </source>
</evidence>
<dbReference type="InterPro" id="IPR015883">
    <property type="entry name" value="Glyco_hydro_20_cat"/>
</dbReference>
<dbReference type="Pfam" id="PF02838">
    <property type="entry name" value="Glyco_hydro_20b"/>
    <property type="match status" value="1"/>
</dbReference>
<dbReference type="SUPFAM" id="SSF51445">
    <property type="entry name" value="(Trans)glycosidases"/>
    <property type="match status" value="1"/>
</dbReference>
<organism evidence="10 11">
    <name type="scientific">Prevotella illustrans</name>
    <dbReference type="NCBI Taxonomy" id="2800387"/>
    <lineage>
        <taxon>Bacteria</taxon>
        <taxon>Pseudomonadati</taxon>
        <taxon>Bacteroidota</taxon>
        <taxon>Bacteroidia</taxon>
        <taxon>Bacteroidales</taxon>
        <taxon>Prevotellaceae</taxon>
        <taxon>Prevotella</taxon>
    </lineage>
</organism>
<evidence type="ECO:0000256" key="6">
    <source>
        <dbReference type="SAM" id="SignalP"/>
    </source>
</evidence>
<name>A0ABS3M612_9BACT</name>
<feature type="domain" description="Beta-hexosaminidase bacterial type N-terminal" evidence="9">
    <location>
        <begin position="31"/>
        <end position="152"/>
    </location>
</feature>
<evidence type="ECO:0000256" key="4">
    <source>
        <dbReference type="ARBA" id="ARBA00022801"/>
    </source>
</evidence>
<evidence type="ECO:0000256" key="1">
    <source>
        <dbReference type="ARBA" id="ARBA00001231"/>
    </source>
</evidence>
<evidence type="ECO:0000259" key="9">
    <source>
        <dbReference type="Pfam" id="PF02838"/>
    </source>
</evidence>
<dbReference type="EMBL" id="JAERMS010000019">
    <property type="protein sequence ID" value="MBO1363565.1"/>
    <property type="molecule type" value="Genomic_DNA"/>
</dbReference>
<feature type="chain" id="PRO_5046071137" description="beta-N-acetylhexosaminidase" evidence="6">
    <location>
        <begin position="21"/>
        <end position="688"/>
    </location>
</feature>
<feature type="domain" description="F5/8 type C" evidence="8">
    <location>
        <begin position="563"/>
        <end position="681"/>
    </location>
</feature>
<feature type="signal peptide" evidence="6">
    <location>
        <begin position="1"/>
        <end position="20"/>
    </location>
</feature>
<reference evidence="10 11" key="1">
    <citation type="submission" date="2021-01" db="EMBL/GenBank/DDBJ databases">
        <title>Prevotella A2931 sp. nov.</title>
        <authorList>
            <person name="Buhl M."/>
            <person name="Oberhettinger P."/>
        </authorList>
    </citation>
    <scope>NUCLEOTIDE SEQUENCE [LARGE SCALE GENOMIC DNA]</scope>
    <source>
        <strain evidence="10 11">A2931</strain>
    </source>
</reference>
<dbReference type="InterPro" id="IPR000421">
    <property type="entry name" value="FA58C"/>
</dbReference>
<evidence type="ECO:0000313" key="10">
    <source>
        <dbReference type="EMBL" id="MBO1363565.1"/>
    </source>
</evidence>
<dbReference type="Gene3D" id="3.20.20.80">
    <property type="entry name" value="Glycosidases"/>
    <property type="match status" value="1"/>
</dbReference>
<dbReference type="SUPFAM" id="SSF49785">
    <property type="entry name" value="Galactose-binding domain-like"/>
    <property type="match status" value="1"/>
</dbReference>
<keyword evidence="11" id="KW-1185">Reference proteome</keyword>
<dbReference type="Gene3D" id="3.30.379.10">
    <property type="entry name" value="Chitobiase/beta-hexosaminidase domain 2-like"/>
    <property type="match status" value="1"/>
</dbReference>
<keyword evidence="6" id="KW-0732">Signal</keyword>
<protein>
    <recommendedName>
        <fullName evidence="3">beta-N-acetylhexosaminidase</fullName>
        <ecNumber evidence="3">3.2.1.52</ecNumber>
    </recommendedName>
</protein>